<accession>A0A1R3HBV3</accession>
<name>A0A1R3HBV3_9ROSI</name>
<comment type="caution">
    <text evidence="2">The sequence shown here is derived from an EMBL/GenBank/DDBJ whole genome shotgun (WGS) entry which is preliminary data.</text>
</comment>
<evidence type="ECO:0000313" key="2">
    <source>
        <dbReference type="EMBL" id="OMO67810.1"/>
    </source>
</evidence>
<feature type="region of interest" description="Disordered" evidence="1">
    <location>
        <begin position="328"/>
        <end position="372"/>
    </location>
</feature>
<reference evidence="3" key="1">
    <citation type="submission" date="2013-09" db="EMBL/GenBank/DDBJ databases">
        <title>Corchorus olitorius genome sequencing.</title>
        <authorList>
            <person name="Alam M."/>
            <person name="Haque M.S."/>
            <person name="Islam M.S."/>
            <person name="Emdad E.M."/>
            <person name="Islam M.M."/>
            <person name="Ahmed B."/>
            <person name="Halim A."/>
            <person name="Hossen Q.M.M."/>
            <person name="Hossain M.Z."/>
            <person name="Ahmed R."/>
            <person name="Khan M.M."/>
            <person name="Islam R."/>
            <person name="Rashid M.M."/>
            <person name="Khan S.A."/>
            <person name="Rahman M.S."/>
            <person name="Alam M."/>
            <person name="Yahiya A.S."/>
            <person name="Khan M.S."/>
            <person name="Azam M.S."/>
            <person name="Haque T."/>
            <person name="Lashkar M.Z.H."/>
            <person name="Akhand A.I."/>
            <person name="Morshed G."/>
            <person name="Roy S."/>
            <person name="Uddin K.S."/>
            <person name="Rabeya T."/>
            <person name="Hossain A.S."/>
            <person name="Chowdhury A."/>
            <person name="Snigdha A.R."/>
            <person name="Mortoza M.S."/>
            <person name="Matin S.A."/>
            <person name="Hoque S.M.E."/>
            <person name="Islam M.K."/>
            <person name="Roy D.K."/>
            <person name="Haider R."/>
            <person name="Moosa M.M."/>
            <person name="Elias S.M."/>
            <person name="Hasan A.M."/>
            <person name="Jahan S."/>
            <person name="Shafiuddin M."/>
            <person name="Mahmood N."/>
            <person name="Shommy N.S."/>
        </authorList>
    </citation>
    <scope>NUCLEOTIDE SEQUENCE [LARGE SCALE GENOMIC DNA]</scope>
    <source>
        <strain evidence="3">cv. O-4</strain>
    </source>
</reference>
<feature type="compositionally biased region" description="Basic and acidic residues" evidence="1">
    <location>
        <begin position="345"/>
        <end position="354"/>
    </location>
</feature>
<dbReference type="EMBL" id="AWUE01020547">
    <property type="protein sequence ID" value="OMO67810.1"/>
    <property type="molecule type" value="Genomic_DNA"/>
</dbReference>
<keyword evidence="3" id="KW-1185">Reference proteome</keyword>
<dbReference type="OrthoDB" id="1748581at2759"/>
<protein>
    <submittedName>
        <fullName evidence="2">Uncharacterized protein</fullName>
    </submittedName>
</protein>
<organism evidence="2 3">
    <name type="scientific">Corchorus olitorius</name>
    <dbReference type="NCBI Taxonomy" id="93759"/>
    <lineage>
        <taxon>Eukaryota</taxon>
        <taxon>Viridiplantae</taxon>
        <taxon>Streptophyta</taxon>
        <taxon>Embryophyta</taxon>
        <taxon>Tracheophyta</taxon>
        <taxon>Spermatophyta</taxon>
        <taxon>Magnoliopsida</taxon>
        <taxon>eudicotyledons</taxon>
        <taxon>Gunneridae</taxon>
        <taxon>Pentapetalae</taxon>
        <taxon>rosids</taxon>
        <taxon>malvids</taxon>
        <taxon>Malvales</taxon>
        <taxon>Malvaceae</taxon>
        <taxon>Grewioideae</taxon>
        <taxon>Apeibeae</taxon>
        <taxon>Corchorus</taxon>
    </lineage>
</organism>
<evidence type="ECO:0000313" key="3">
    <source>
        <dbReference type="Proteomes" id="UP000187203"/>
    </source>
</evidence>
<gene>
    <name evidence="2" type="ORF">COLO4_29987</name>
</gene>
<sequence>MESFVLQYRLAAQMLAFLSEVMVTRRRLEPRNMLTKTFELRVRSVEGTTLPPRIQTLLFSIDSFGDEIGFVPELIALRYRNLSGKLSFLLPCFNDAWVVPDPKQRPSNQYHHYLHTDNHLKVRSPILVMKLSVDIRRNIRRDGRRRVQSVLCRMGVMRFCKRKWLLMALLALFPLTQTRKQELIRTDSAIPWRSSRQRKQNPKYANAALIEERGFAERTTYKGEADADNVVRMAAYGLSKASPLGEMMLVETSITGSRGAREDPGCISLFASLYLDPYTRQLRDIDATEFGSSYLYSVYRPREKPYSEKHVGRQPLIAAELDTTACKKTEEIATQTSASRPTKGPARETDKERIPVTSVSDRIPQSGKEKST</sequence>
<dbReference type="AlphaFoldDB" id="A0A1R3HBV3"/>
<dbReference type="Proteomes" id="UP000187203">
    <property type="component" value="Unassembled WGS sequence"/>
</dbReference>
<proteinExistence type="predicted"/>
<evidence type="ECO:0000256" key="1">
    <source>
        <dbReference type="SAM" id="MobiDB-lite"/>
    </source>
</evidence>